<organism evidence="3">
    <name type="scientific">sediment metagenome</name>
    <dbReference type="NCBI Taxonomy" id="749907"/>
    <lineage>
        <taxon>unclassified sequences</taxon>
        <taxon>metagenomes</taxon>
        <taxon>ecological metagenomes</taxon>
    </lineage>
</organism>
<feature type="domain" description="AAA" evidence="1">
    <location>
        <begin position="18"/>
        <end position="136"/>
    </location>
</feature>
<dbReference type="InterPro" id="IPR041682">
    <property type="entry name" value="AAA_14"/>
</dbReference>
<dbReference type="Pfam" id="PF13635">
    <property type="entry name" value="DUF4143"/>
    <property type="match status" value="1"/>
</dbReference>
<dbReference type="InterPro" id="IPR027417">
    <property type="entry name" value="P-loop_NTPase"/>
</dbReference>
<gene>
    <name evidence="3" type="ORF">LDC_0999</name>
</gene>
<feature type="domain" description="DUF4143" evidence="2">
    <location>
        <begin position="174"/>
        <end position="324"/>
    </location>
</feature>
<sequence>MGMSSFKRILDIENTVKSKSVFLFGPRQTGKTFLLKHTLVNAKWFNLLEAETFLNLSLNPGRIRDEVTSGKSGPVIIDEIQKLPSLLDEVQDLIESRGIKFVLTGSSARKLKRSGVNMLGGRARVRYLFSLTFAEIPDYNLHKAISIGTIPSVYTSDDPHDDLTSYCGTYLQQEIQSEGISRNIEGFSRFLQTAAIVNGTLINMHSIASDAQLSPRTVSQYFSILEDTLIGTMVEPFNRTKRRKAVSTAKFYFFDVGVANTLAGRSNIVPRTELFGNAFEHLIFTELRSYISYTRDERPLSFWRDRYGHEVDFIIGDNVGIEVKGTSTIDNNDLKGLHMLQEEIPLKHKVVVSLDKIPRKIGDIEILPWNIFLTRLWNNEFR</sequence>
<reference evidence="3" key="2">
    <citation type="journal article" date="2011" name="Microb. Ecol.">
        <title>Taxonomic and Functional Metagenomic Profiling of the Microbial Community in the Anoxic Sediment of a Sub-saline Shallow Lake (Laguna de Carrizo, Central Spain).</title>
        <authorList>
            <person name="Ferrer M."/>
            <person name="Guazzaroni M.E."/>
            <person name="Richter M."/>
            <person name="Garcia-Salamanca A."/>
            <person name="Yarza P."/>
            <person name="Suarez-Suarez A."/>
            <person name="Solano J."/>
            <person name="Alcaide M."/>
            <person name="van Dillewijn P."/>
            <person name="Molina-Henares M.A."/>
            <person name="Lopez-Cortes N."/>
            <person name="Al-Ramahi Y."/>
            <person name="Guerrero C."/>
            <person name="Acosta A."/>
            <person name="de Eugenio L.I."/>
            <person name="Martinez V."/>
            <person name="Marques S."/>
            <person name="Rojo F."/>
            <person name="Santero E."/>
            <person name="Genilloud O."/>
            <person name="Perez-Perez J."/>
            <person name="Rossello-Mora R."/>
            <person name="Ramos J.L."/>
        </authorList>
    </citation>
    <scope>NUCLEOTIDE SEQUENCE</scope>
</reference>
<dbReference type="EMBL" id="ADZX01000374">
    <property type="protein sequence ID" value="EFK96967.1"/>
    <property type="molecule type" value="Genomic_DNA"/>
</dbReference>
<dbReference type="PANTHER" id="PTHR43566">
    <property type="entry name" value="CONSERVED PROTEIN"/>
    <property type="match status" value="1"/>
</dbReference>
<dbReference type="InterPro" id="IPR025420">
    <property type="entry name" value="DUF4143"/>
</dbReference>
<dbReference type="PANTHER" id="PTHR43566:SF2">
    <property type="entry name" value="DUF4143 DOMAIN-CONTAINING PROTEIN"/>
    <property type="match status" value="1"/>
</dbReference>
<dbReference type="SUPFAM" id="SSF52540">
    <property type="entry name" value="P-loop containing nucleoside triphosphate hydrolases"/>
    <property type="match status" value="1"/>
</dbReference>
<evidence type="ECO:0000259" key="1">
    <source>
        <dbReference type="Pfam" id="PF13173"/>
    </source>
</evidence>
<comment type="caution">
    <text evidence="3">The sequence shown here is derived from an EMBL/GenBank/DDBJ whole genome shotgun (WGS) entry which is preliminary data.</text>
</comment>
<proteinExistence type="predicted"/>
<reference evidence="3" key="1">
    <citation type="submission" date="2010-07" db="EMBL/GenBank/DDBJ databases">
        <authorList>
            <consortium name="CONSOLIDER consortium CSD2007-00005"/>
            <person name="Guazzaroni M.-E."/>
            <person name="Richter M."/>
            <person name="Garcia-Salamanca A."/>
            <person name="Yarza P."/>
            <person name="Ferrer M."/>
        </authorList>
    </citation>
    <scope>NUCLEOTIDE SEQUENCE</scope>
</reference>
<evidence type="ECO:0000259" key="2">
    <source>
        <dbReference type="Pfam" id="PF13635"/>
    </source>
</evidence>
<protein>
    <submittedName>
        <fullName evidence="3">AAA+ superfamily protein</fullName>
    </submittedName>
</protein>
<dbReference type="AlphaFoldDB" id="D9PHJ9"/>
<name>D9PHJ9_9ZZZZ</name>
<accession>D9PHJ9</accession>
<dbReference type="Pfam" id="PF13173">
    <property type="entry name" value="AAA_14"/>
    <property type="match status" value="1"/>
</dbReference>
<evidence type="ECO:0000313" key="3">
    <source>
        <dbReference type="EMBL" id="EFK96967.1"/>
    </source>
</evidence>